<dbReference type="InterPro" id="IPR016193">
    <property type="entry name" value="Cytidine_deaminase-like"/>
</dbReference>
<comment type="similarity">
    <text evidence="3">Belongs to the FdhD family.</text>
</comment>
<dbReference type="GO" id="GO:0016491">
    <property type="term" value="F:oxidoreductase activity"/>
    <property type="evidence" value="ECO:0007669"/>
    <property type="project" value="UniProtKB-KW"/>
</dbReference>
<keyword evidence="2 3" id="KW-0501">Molybdenum cofactor biosynthesis</keyword>
<dbReference type="Proteomes" id="UP000012063">
    <property type="component" value="Unassembled WGS sequence"/>
</dbReference>
<accession>M5E3F3</accession>
<dbReference type="GO" id="GO:0016783">
    <property type="term" value="F:sulfurtransferase activity"/>
    <property type="evidence" value="ECO:0007669"/>
    <property type="project" value="InterPro"/>
</dbReference>
<dbReference type="GO" id="GO:0097163">
    <property type="term" value="F:sulfur carrier activity"/>
    <property type="evidence" value="ECO:0007669"/>
    <property type="project" value="UniProtKB-UniRule"/>
</dbReference>
<dbReference type="InParanoid" id="M5E3F3"/>
<evidence type="ECO:0000256" key="3">
    <source>
        <dbReference type="HAMAP-Rule" id="MF_00187"/>
    </source>
</evidence>
<evidence type="ECO:0000256" key="1">
    <source>
        <dbReference type="ARBA" id="ARBA00022490"/>
    </source>
</evidence>
<dbReference type="GO" id="GO:0005737">
    <property type="term" value="C:cytoplasm"/>
    <property type="evidence" value="ECO:0007669"/>
    <property type="project" value="UniProtKB-SubCell"/>
</dbReference>
<dbReference type="HAMAP" id="MF_00187">
    <property type="entry name" value="FdhD"/>
    <property type="match status" value="1"/>
</dbReference>
<evidence type="ECO:0000313" key="4">
    <source>
        <dbReference type="EMBL" id="CCU80211.1"/>
    </source>
</evidence>
<proteinExistence type="inferred from homology"/>
<dbReference type="RefSeq" id="WP_005489536.1">
    <property type="nucleotide sequence ID" value="NZ_CAUI01000021.1"/>
</dbReference>
<dbReference type="AlphaFoldDB" id="M5E3F3"/>
<comment type="caution">
    <text evidence="4">The sequence shown here is derived from an EMBL/GenBank/DDBJ whole genome shotgun (WGS) entry which is preliminary data.</text>
</comment>
<feature type="active site" description="Cysteine persulfide intermediate" evidence="3">
    <location>
        <position position="105"/>
    </location>
</feature>
<dbReference type="OrthoDB" id="9782042at2"/>
<dbReference type="FunCoup" id="M5E3F3">
    <property type="interactions" value="83"/>
</dbReference>
<protein>
    <recommendedName>
        <fullName evidence="3">Sulfur carrier protein FdhD</fullName>
    </recommendedName>
</protein>
<dbReference type="eggNOG" id="COG1526">
    <property type="taxonomic scope" value="Bacteria"/>
</dbReference>
<dbReference type="PANTHER" id="PTHR30592:SF1">
    <property type="entry name" value="SULFUR CARRIER PROTEIN FDHD"/>
    <property type="match status" value="1"/>
</dbReference>
<evidence type="ECO:0000313" key="5">
    <source>
        <dbReference type="Proteomes" id="UP000012063"/>
    </source>
</evidence>
<sequence>MSKEIFANKKIRKFKINKFIETEEIIINESPLTLFINGYQFLTLMILKENLEELIVGFLAAEGIIKNKQDIKNIDLKHEKTVAMVEIKKDFSPNDYKKRTLTSGCGGGSTFINLEDCARTQEIKSKQKYQAELFTSLMFELQQNSKYFQQTGGTHTAALASSDKIIYQLEDIGRHNALDKIIGKALMENVDLKDKIVLTSGRISSEMIIKVLKQGIPFLLSRSAPTDVAVKIARDRNMTLIAFCRGQRFNIYSGERRVILN</sequence>
<keyword evidence="5" id="KW-1185">Reference proteome</keyword>
<dbReference type="InterPro" id="IPR003786">
    <property type="entry name" value="FdhD"/>
</dbReference>
<dbReference type="Pfam" id="PF02634">
    <property type="entry name" value="FdhD-NarQ"/>
    <property type="match status" value="1"/>
</dbReference>
<dbReference type="Gene3D" id="3.10.20.10">
    <property type="match status" value="1"/>
</dbReference>
<comment type="subcellular location">
    <subcellularLocation>
        <location evidence="3">Cytoplasm</location>
    </subcellularLocation>
</comment>
<evidence type="ECO:0000256" key="2">
    <source>
        <dbReference type="ARBA" id="ARBA00023150"/>
    </source>
</evidence>
<feature type="binding site" evidence="3">
    <location>
        <begin position="243"/>
        <end position="248"/>
    </location>
    <ligand>
        <name>Mo-bis(molybdopterin guanine dinucleotide)</name>
        <dbReference type="ChEBI" id="CHEBI:60539"/>
    </ligand>
</feature>
<dbReference type="EMBL" id="CAUI01000021">
    <property type="protein sequence ID" value="CCU80211.1"/>
    <property type="molecule type" value="Genomic_DNA"/>
</dbReference>
<dbReference type="STRING" id="1293054.HSACCH_01937"/>
<keyword evidence="1 3" id="KW-0963">Cytoplasm</keyword>
<dbReference type="SUPFAM" id="SSF53927">
    <property type="entry name" value="Cytidine deaminase-like"/>
    <property type="match status" value="1"/>
</dbReference>
<dbReference type="NCBIfam" id="TIGR00129">
    <property type="entry name" value="fdhD_narQ"/>
    <property type="match status" value="1"/>
</dbReference>
<dbReference type="Gene3D" id="3.40.140.10">
    <property type="entry name" value="Cytidine Deaminase, domain 2"/>
    <property type="match status" value="1"/>
</dbReference>
<reference evidence="5" key="1">
    <citation type="journal article" date="2013" name="Genome Announc.">
        <title>Genome Sequence of Halanaerobium saccharolyticum subsp. saccharolyticum Strain DSM 6643T, a Halophilic Hydrogen-Producing Bacterium.</title>
        <authorList>
            <person name="Kivisto A."/>
            <person name="Larjo A."/>
            <person name="Ciranna A."/>
            <person name="Santala V."/>
            <person name="Roos C."/>
            <person name="Karp M."/>
        </authorList>
    </citation>
    <scope>NUCLEOTIDE SEQUENCE [LARGE SCALE GENOMIC DNA]</scope>
    <source>
        <strain evidence="5">DSM 6643</strain>
    </source>
</reference>
<name>M5E3F3_9FIRM</name>
<organism evidence="4 5">
    <name type="scientific">Halanaerobium saccharolyticum subsp. saccharolyticum DSM 6643</name>
    <dbReference type="NCBI Taxonomy" id="1293054"/>
    <lineage>
        <taxon>Bacteria</taxon>
        <taxon>Bacillati</taxon>
        <taxon>Bacillota</taxon>
        <taxon>Clostridia</taxon>
        <taxon>Halanaerobiales</taxon>
        <taxon>Halanaerobiaceae</taxon>
        <taxon>Halanaerobium</taxon>
    </lineage>
</organism>
<dbReference type="PIRSF" id="PIRSF015626">
    <property type="entry name" value="FdhD"/>
    <property type="match status" value="1"/>
</dbReference>
<dbReference type="PANTHER" id="PTHR30592">
    <property type="entry name" value="FORMATE DEHYDROGENASE"/>
    <property type="match status" value="1"/>
</dbReference>
<gene>
    <name evidence="3" type="primary">fdhD</name>
    <name evidence="4" type="ORF">HSACCH_01937</name>
</gene>
<keyword evidence="4" id="KW-0560">Oxidoreductase</keyword>
<comment type="function">
    <text evidence="3">Required for formate dehydrogenase (FDH) activity. Acts as a sulfur carrier protein that transfers sulfur from IscS to the molybdenum cofactor prior to its insertion into FDH.</text>
</comment>
<dbReference type="GO" id="GO:0006777">
    <property type="term" value="P:Mo-molybdopterin cofactor biosynthetic process"/>
    <property type="evidence" value="ECO:0007669"/>
    <property type="project" value="UniProtKB-UniRule"/>
</dbReference>